<feature type="signal peptide" evidence="3">
    <location>
        <begin position="1"/>
        <end position="22"/>
    </location>
</feature>
<dbReference type="Pfam" id="PF08239">
    <property type="entry name" value="SH3_3"/>
    <property type="match status" value="2"/>
</dbReference>
<sequence>MKKIFVSSVLLTAALLPGVSQAEGATVSNNLVTGKPTEIRKGATTAYPLVAKIGSSQQVSVQDTFINSSGEVWYRITAGKYTGWSLANHFPVITNGFTLGKPATISESIVNVRKGASTSYAIVAKLSKGQQVSILDSFRTSSGELWYRIKTGNSIGWVLSSLVTVNDGSTFTPVAAAKPATNIAGLPTVGSYYTITAASLDARKGAASSYAIVAKVTKGQKYKVIGQFLHKNGEGWIRIQINSKLSGWIPVLKAAEVKPPANIPGLPTIGSSYTIPVASLDARKGASTSYAIVAKVTKGKSFKVISQHMSPTGDGWVRIQISATLAGWIPIPKAAEEKPPANIPGLPTLGSSYSIAATTLNVRKGASTNYAIVTKVTKGQSFNVIGQYMSPTGDGWVRIQVSSSLAGWIMVKQGTVSTPAPSTTMTVFTRNAVLYSNAGFSGTTVIERIPYLSKVSLFSDTKTVSGVTWVKIKTAAGNTGWTPNYEVASSQANLTHVYALKNAAVRKSATTSAALVVTLAENQQILVLNEYNGWLNVETGAGKRGWVLKTQTSPYTTKRLFSPETYISNNDVYLRWQKPSTLNLAYSTPAANQLKIYGGLSDVEIPSFAVKGIKSIQKVAANTTEKAVLITFQPGYSFTIRNYNNNITIKVVQSGLAGKRIILDPGHGGKDPGAIGPTGLREKVVVLDTALILKAELERAGAIVTMTRSTDVFLELAERTAISNSSDGDAFISLHTDAFNEKTNGTTSFYNTTVNFNGLASKELANAIQKNLIVSLGTYNRGVKEEAFYVNRMNELPSILVEMAFISNPSEEALLKTTAFRQKAAIGIKNGLQEYFNK</sequence>
<feature type="domain" description="SH3b" evidence="4">
    <location>
        <begin position="350"/>
        <end position="418"/>
    </location>
</feature>
<dbReference type="GO" id="GO:0030288">
    <property type="term" value="C:outer membrane-bounded periplasmic space"/>
    <property type="evidence" value="ECO:0007669"/>
    <property type="project" value="TreeGrafter"/>
</dbReference>
<dbReference type="SUPFAM" id="SSF53187">
    <property type="entry name" value="Zn-dependent exopeptidases"/>
    <property type="match status" value="1"/>
</dbReference>
<dbReference type="CDD" id="cd02696">
    <property type="entry name" value="MurNAc-LAA"/>
    <property type="match status" value="1"/>
</dbReference>
<keyword evidence="2" id="KW-0961">Cell wall biogenesis/degradation</keyword>
<reference evidence="5 6" key="1">
    <citation type="journal article" date="2017" name="Int. J. Syst. Evol. Microbiol.">
        <title>Bacillus notoginsengisoli sp. nov., a novel bacterium isolated from the rhizosphere of Panax notoginseng.</title>
        <authorList>
            <person name="Zhang M.Y."/>
            <person name="Cheng J."/>
            <person name="Cai Y."/>
            <person name="Zhang T.Y."/>
            <person name="Wu Y.Y."/>
            <person name="Manikprabhu D."/>
            <person name="Li W.J."/>
            <person name="Zhang Y.X."/>
        </authorList>
    </citation>
    <scope>NUCLEOTIDE SEQUENCE [LARGE SCALE GENOMIC DNA]</scope>
    <source>
        <strain evidence="5 6">JCM 30743</strain>
    </source>
</reference>
<protein>
    <submittedName>
        <fullName evidence="5">N-acetylmuramoyl-L-alanine amidase</fullName>
    </submittedName>
</protein>
<proteinExistence type="predicted"/>
<dbReference type="OrthoDB" id="9806267at2"/>
<accession>A0A417YRB0</accession>
<dbReference type="InterPro" id="IPR002508">
    <property type="entry name" value="MurNAc-LAA_cat"/>
</dbReference>
<dbReference type="RefSeq" id="WP_118922207.1">
    <property type="nucleotide sequence ID" value="NZ_QWEG01000010.1"/>
</dbReference>
<evidence type="ECO:0000259" key="4">
    <source>
        <dbReference type="PROSITE" id="PS51781"/>
    </source>
</evidence>
<feature type="domain" description="SH3b" evidence="4">
    <location>
        <begin position="100"/>
        <end position="167"/>
    </location>
</feature>
<evidence type="ECO:0000313" key="6">
    <source>
        <dbReference type="Proteomes" id="UP000284416"/>
    </source>
</evidence>
<organism evidence="5 6">
    <name type="scientific">Neobacillus notoginsengisoli</name>
    <dbReference type="NCBI Taxonomy" id="1578198"/>
    <lineage>
        <taxon>Bacteria</taxon>
        <taxon>Bacillati</taxon>
        <taxon>Bacillota</taxon>
        <taxon>Bacilli</taxon>
        <taxon>Bacillales</taxon>
        <taxon>Bacillaceae</taxon>
        <taxon>Neobacillus</taxon>
    </lineage>
</organism>
<dbReference type="EMBL" id="QWEG01000010">
    <property type="protein sequence ID" value="RHW37276.1"/>
    <property type="molecule type" value="Genomic_DNA"/>
</dbReference>
<evidence type="ECO:0000313" key="5">
    <source>
        <dbReference type="EMBL" id="RHW37276.1"/>
    </source>
</evidence>
<dbReference type="AlphaFoldDB" id="A0A417YRB0"/>
<dbReference type="SMART" id="SM00287">
    <property type="entry name" value="SH3b"/>
    <property type="match status" value="7"/>
</dbReference>
<keyword evidence="6" id="KW-1185">Reference proteome</keyword>
<dbReference type="Gene3D" id="2.30.30.40">
    <property type="entry name" value="SH3 Domains"/>
    <property type="match status" value="6"/>
</dbReference>
<dbReference type="Pfam" id="PF01520">
    <property type="entry name" value="Amidase_3"/>
    <property type="match status" value="1"/>
</dbReference>
<dbReference type="InterPro" id="IPR025987">
    <property type="entry name" value="GW_dom"/>
</dbReference>
<dbReference type="InterPro" id="IPR050695">
    <property type="entry name" value="N-acetylmuramoyl_amidase_3"/>
</dbReference>
<evidence type="ECO:0000256" key="2">
    <source>
        <dbReference type="ARBA" id="ARBA00023316"/>
    </source>
</evidence>
<gene>
    <name evidence="5" type="ORF">D1B31_16030</name>
</gene>
<name>A0A417YRB0_9BACI</name>
<dbReference type="Proteomes" id="UP000284416">
    <property type="component" value="Unassembled WGS sequence"/>
</dbReference>
<dbReference type="Gene3D" id="3.40.630.40">
    <property type="entry name" value="Zn-dependent exopeptidases"/>
    <property type="match status" value="1"/>
</dbReference>
<dbReference type="InterPro" id="IPR003646">
    <property type="entry name" value="SH3-like_bac-type"/>
</dbReference>
<dbReference type="GO" id="GO:0008745">
    <property type="term" value="F:N-acetylmuramoyl-L-alanine amidase activity"/>
    <property type="evidence" value="ECO:0007669"/>
    <property type="project" value="InterPro"/>
</dbReference>
<keyword evidence="3" id="KW-0732">Signal</keyword>
<dbReference type="PANTHER" id="PTHR30404:SF0">
    <property type="entry name" value="N-ACETYLMURAMOYL-L-ALANINE AMIDASE AMIC"/>
    <property type="match status" value="1"/>
</dbReference>
<dbReference type="PROSITE" id="PS51781">
    <property type="entry name" value="SH3B"/>
    <property type="match status" value="2"/>
</dbReference>
<dbReference type="GO" id="GO:0071555">
    <property type="term" value="P:cell wall organization"/>
    <property type="evidence" value="ECO:0007669"/>
    <property type="project" value="UniProtKB-KW"/>
</dbReference>
<dbReference type="PANTHER" id="PTHR30404">
    <property type="entry name" value="N-ACETYLMURAMOYL-L-ALANINE AMIDASE"/>
    <property type="match status" value="1"/>
</dbReference>
<dbReference type="GO" id="GO:0009253">
    <property type="term" value="P:peptidoglycan catabolic process"/>
    <property type="evidence" value="ECO:0007669"/>
    <property type="project" value="InterPro"/>
</dbReference>
<keyword evidence="1" id="KW-0378">Hydrolase</keyword>
<dbReference type="SMART" id="SM00646">
    <property type="entry name" value="Ami_3"/>
    <property type="match status" value="1"/>
</dbReference>
<evidence type="ECO:0000256" key="1">
    <source>
        <dbReference type="ARBA" id="ARBA00022801"/>
    </source>
</evidence>
<dbReference type="Pfam" id="PF13457">
    <property type="entry name" value="GW"/>
    <property type="match status" value="2"/>
</dbReference>
<comment type="caution">
    <text evidence="5">The sequence shown here is derived from an EMBL/GenBank/DDBJ whole genome shotgun (WGS) entry which is preliminary data.</text>
</comment>
<feature type="chain" id="PRO_5019566780" evidence="3">
    <location>
        <begin position="23"/>
        <end position="838"/>
    </location>
</feature>
<evidence type="ECO:0000256" key="3">
    <source>
        <dbReference type="SAM" id="SignalP"/>
    </source>
</evidence>